<gene>
    <name evidence="1" type="ORF">BAZSYMA_ACONTIG177707_0</name>
</gene>
<dbReference type="AlphaFoldDB" id="A0A1H6MSQ4"/>
<protein>
    <submittedName>
        <fullName evidence="1">Uncharacterized protein</fullName>
    </submittedName>
</protein>
<organism evidence="1 2">
    <name type="scientific">Bathymodiolus azoricus thioautotrophic gill symbiont</name>
    <dbReference type="NCBI Taxonomy" id="235205"/>
    <lineage>
        <taxon>Bacteria</taxon>
        <taxon>Pseudomonadati</taxon>
        <taxon>Pseudomonadota</taxon>
        <taxon>Gammaproteobacteria</taxon>
        <taxon>sulfur-oxidizing symbionts</taxon>
    </lineage>
</organism>
<sequence length="73" mass="8415">MLRMILVGLIMRQIMLIRQPLPPLKVMAQSWRGVTHILEVKKHPLIVAIPRFIQMNVSLLLLKLMARLRHGAA</sequence>
<reference evidence="2" key="1">
    <citation type="submission" date="2016-06" db="EMBL/GenBank/DDBJ databases">
        <authorList>
            <person name="Petersen J."/>
            <person name="Sayavedra L."/>
        </authorList>
    </citation>
    <scope>NUCLEOTIDE SEQUENCE [LARGE SCALE GENOMIC DNA]</scope>
    <source>
        <strain evidence="2">BazSymA</strain>
    </source>
</reference>
<dbReference type="EMBL" id="CDSC02000497">
    <property type="protein sequence ID" value="SEI05058.1"/>
    <property type="molecule type" value="Genomic_DNA"/>
</dbReference>
<evidence type="ECO:0000313" key="1">
    <source>
        <dbReference type="EMBL" id="SEI05058.1"/>
    </source>
</evidence>
<evidence type="ECO:0000313" key="2">
    <source>
        <dbReference type="Proteomes" id="UP000198988"/>
    </source>
</evidence>
<dbReference type="Proteomes" id="UP000198988">
    <property type="component" value="Unassembled WGS sequence"/>
</dbReference>
<name>A0A1H6MSQ4_9GAMM</name>
<accession>A0A1H6MSQ4</accession>
<proteinExistence type="predicted"/>